<evidence type="ECO:0000256" key="1">
    <source>
        <dbReference type="SAM" id="MobiDB-lite"/>
    </source>
</evidence>
<dbReference type="AlphaFoldDB" id="A0A853BVQ4"/>
<name>A0A853BVQ4_9ACTN</name>
<dbReference type="Proteomes" id="UP000530424">
    <property type="component" value="Unassembled WGS sequence"/>
</dbReference>
<reference evidence="3 4" key="1">
    <citation type="submission" date="2020-07" db="EMBL/GenBank/DDBJ databases">
        <title>Sequencing the genomes of 1000 actinobacteria strains.</title>
        <authorList>
            <person name="Klenk H.-P."/>
        </authorList>
    </citation>
    <scope>NUCLEOTIDE SEQUENCE [LARGE SCALE GENOMIC DNA]</scope>
    <source>
        <strain evidence="3 4">DSM 103833</strain>
    </source>
</reference>
<dbReference type="InterPro" id="IPR016071">
    <property type="entry name" value="Staphylococal_nuclease_OB-fold"/>
</dbReference>
<feature type="region of interest" description="Disordered" evidence="1">
    <location>
        <begin position="35"/>
        <end position="96"/>
    </location>
</feature>
<feature type="domain" description="TNase-like" evidence="2">
    <location>
        <begin position="93"/>
        <end position="209"/>
    </location>
</feature>
<dbReference type="GO" id="GO:0004519">
    <property type="term" value="F:endonuclease activity"/>
    <property type="evidence" value="ECO:0007669"/>
    <property type="project" value="UniProtKB-KW"/>
</dbReference>
<keyword evidence="4" id="KW-1185">Reference proteome</keyword>
<gene>
    <name evidence="3" type="ORF">HNR19_000658</name>
</gene>
<comment type="caution">
    <text evidence="3">The sequence shown here is derived from an EMBL/GenBank/DDBJ whole genome shotgun (WGS) entry which is preliminary data.</text>
</comment>
<dbReference type="EMBL" id="JACCFP010000001">
    <property type="protein sequence ID" value="NYI99959.1"/>
    <property type="molecule type" value="Genomic_DNA"/>
</dbReference>
<keyword evidence="3" id="KW-0255">Endonuclease</keyword>
<accession>A0A853BVQ4</accession>
<dbReference type="RefSeq" id="WP_246303470.1">
    <property type="nucleotide sequence ID" value="NZ_JACCFP010000001.1"/>
</dbReference>
<dbReference type="Pfam" id="PF00565">
    <property type="entry name" value="SNase"/>
    <property type="match status" value="1"/>
</dbReference>
<sequence>MAKAGNGNWFARHKVITAVAATVLFFGVIGAVSDGEPDTGDEAASADQDWQPDAENDDQSDEAEPAVAEEPTPEETEEPSDRDKTPKSPEPDVEREYLVVHIVDGDTLELGNGETVRLVGIDTPEVGECGFEESASRLRELVGGQAVTLGESDEDRDQYDRLLRYVDIGAMDAGYRLIRDGLATARYDSRDGYGRHPREDAYIAADRRSADITCAPPPEPKNFADTGGGGNCDPSYSPCVPLYPPDLDCADTGPVTVHGSDPHGLDADGDGQACGGD</sequence>
<evidence type="ECO:0000313" key="3">
    <source>
        <dbReference type="EMBL" id="NYI99959.1"/>
    </source>
</evidence>
<feature type="compositionally biased region" description="Acidic residues" evidence="1">
    <location>
        <begin position="50"/>
        <end position="64"/>
    </location>
</feature>
<keyword evidence="3" id="KW-0378">Hydrolase</keyword>
<dbReference type="Gene3D" id="2.40.50.90">
    <property type="match status" value="1"/>
</dbReference>
<dbReference type="SMART" id="SM00318">
    <property type="entry name" value="SNc"/>
    <property type="match status" value="1"/>
</dbReference>
<dbReference type="PROSITE" id="PS50830">
    <property type="entry name" value="TNASE_3"/>
    <property type="match status" value="1"/>
</dbReference>
<evidence type="ECO:0000259" key="2">
    <source>
        <dbReference type="PROSITE" id="PS50830"/>
    </source>
</evidence>
<evidence type="ECO:0000313" key="4">
    <source>
        <dbReference type="Proteomes" id="UP000530424"/>
    </source>
</evidence>
<feature type="compositionally biased region" description="Basic and acidic residues" evidence="1">
    <location>
        <begin position="79"/>
        <end position="96"/>
    </location>
</feature>
<keyword evidence="3" id="KW-0540">Nuclease</keyword>
<dbReference type="SUPFAM" id="SSF50199">
    <property type="entry name" value="Staphylococcal nuclease"/>
    <property type="match status" value="1"/>
</dbReference>
<feature type="region of interest" description="Disordered" evidence="1">
    <location>
        <begin position="250"/>
        <end position="277"/>
    </location>
</feature>
<dbReference type="InterPro" id="IPR035437">
    <property type="entry name" value="SNase_OB-fold_sf"/>
</dbReference>
<protein>
    <submittedName>
        <fullName evidence="3">Endonuclease YncB(Thermonuclease family)</fullName>
    </submittedName>
</protein>
<proteinExistence type="predicted"/>
<organism evidence="3 4">
    <name type="scientific">Nocardioides thalensis</name>
    <dbReference type="NCBI Taxonomy" id="1914755"/>
    <lineage>
        <taxon>Bacteria</taxon>
        <taxon>Bacillati</taxon>
        <taxon>Actinomycetota</taxon>
        <taxon>Actinomycetes</taxon>
        <taxon>Propionibacteriales</taxon>
        <taxon>Nocardioidaceae</taxon>
        <taxon>Nocardioides</taxon>
    </lineage>
</organism>